<evidence type="ECO:0000313" key="2">
    <source>
        <dbReference type="Proteomes" id="UP000298138"/>
    </source>
</evidence>
<name>A0A4V3SHZ6_9PEZI</name>
<sequence length="179" mass="20359">CGSIHRSHLCSTATVAINSDTRYLFWQAPLITRAAQMILCHVCTTISLSSSPTFPSSTLSSISFRVRSHLRHCAPSPLTSVSFLRLPPRWVLTRCRTNPLLPHRIRDARRSSSSGGIKNASPHGPYRTLARRKLWLVLRLLGICRHRWLLRRNPNPNHHSFVLLLRNPSSITTDERKID</sequence>
<gene>
    <name evidence="1" type="ORF">EX30DRAFT_385398</name>
</gene>
<accession>A0A4V3SHZ6</accession>
<dbReference type="Proteomes" id="UP000298138">
    <property type="component" value="Unassembled WGS sequence"/>
</dbReference>
<dbReference type="InParanoid" id="A0A4V3SHZ6"/>
<proteinExistence type="predicted"/>
<feature type="non-terminal residue" evidence="1">
    <location>
        <position position="1"/>
    </location>
</feature>
<organism evidence="1 2">
    <name type="scientific">Ascodesmis nigricans</name>
    <dbReference type="NCBI Taxonomy" id="341454"/>
    <lineage>
        <taxon>Eukaryota</taxon>
        <taxon>Fungi</taxon>
        <taxon>Dikarya</taxon>
        <taxon>Ascomycota</taxon>
        <taxon>Pezizomycotina</taxon>
        <taxon>Pezizomycetes</taxon>
        <taxon>Pezizales</taxon>
        <taxon>Ascodesmidaceae</taxon>
        <taxon>Ascodesmis</taxon>
    </lineage>
</organism>
<dbReference type="EMBL" id="ML220144">
    <property type="protein sequence ID" value="TGZ78184.1"/>
    <property type="molecule type" value="Genomic_DNA"/>
</dbReference>
<dbReference type="AlphaFoldDB" id="A0A4V3SHZ6"/>
<protein>
    <submittedName>
        <fullName evidence="1">Uncharacterized protein</fullName>
    </submittedName>
</protein>
<evidence type="ECO:0000313" key="1">
    <source>
        <dbReference type="EMBL" id="TGZ78184.1"/>
    </source>
</evidence>
<keyword evidence="2" id="KW-1185">Reference proteome</keyword>
<reference evidence="1 2" key="1">
    <citation type="submission" date="2019-04" db="EMBL/GenBank/DDBJ databases">
        <title>Comparative genomics and transcriptomics to analyze fruiting body development in filamentous ascomycetes.</title>
        <authorList>
            <consortium name="DOE Joint Genome Institute"/>
            <person name="Lutkenhaus R."/>
            <person name="Traeger S."/>
            <person name="Breuer J."/>
            <person name="Kuo A."/>
            <person name="Lipzen A."/>
            <person name="Pangilinan J."/>
            <person name="Dilworth D."/>
            <person name="Sandor L."/>
            <person name="Poggeler S."/>
            <person name="Barry K."/>
            <person name="Grigoriev I.V."/>
            <person name="Nowrousian M."/>
        </authorList>
    </citation>
    <scope>NUCLEOTIDE SEQUENCE [LARGE SCALE GENOMIC DNA]</scope>
    <source>
        <strain evidence="1 2">CBS 389.68</strain>
    </source>
</reference>